<gene>
    <name evidence="8" type="ORF">SAMN02745674_00910</name>
</gene>
<evidence type="ECO:0000256" key="3">
    <source>
        <dbReference type="ARBA" id="ARBA00022827"/>
    </source>
</evidence>
<evidence type="ECO:0000313" key="9">
    <source>
        <dbReference type="Proteomes" id="UP000190061"/>
    </source>
</evidence>
<feature type="domain" description="Acyl-CoA oxidase/dehydrogenase middle" evidence="6">
    <location>
        <begin position="181"/>
        <end position="272"/>
    </location>
</feature>
<dbReference type="OrthoDB" id="9771038at2"/>
<dbReference type="PANTHER" id="PTHR42707">
    <property type="entry name" value="ACYL-COA DEHYDROGENASE"/>
    <property type="match status" value="1"/>
</dbReference>
<dbReference type="Gene3D" id="1.20.140.10">
    <property type="entry name" value="Butyryl-CoA Dehydrogenase, subunit A, domain 3"/>
    <property type="match status" value="1"/>
</dbReference>
<dbReference type="InterPro" id="IPR006091">
    <property type="entry name" value="Acyl-CoA_Oxase/DH_mid-dom"/>
</dbReference>
<dbReference type="InterPro" id="IPR009100">
    <property type="entry name" value="AcylCoA_DH/oxidase_NM_dom_sf"/>
</dbReference>
<evidence type="ECO:0000259" key="7">
    <source>
        <dbReference type="Pfam" id="PF18158"/>
    </source>
</evidence>
<sequence>MEPIAFETHEVLNQVPDFAPRDLWLDDPALREAVQREGAAHFVGRLHDYGMLAGSHLYELGFEAHRDRPRLRSHDRRGQRIDRVEFHPSYHALMQAAIGNGVAGLSWEDASPGAHVARAALSYLHHQVEPGTSCPLTMTHAAVPVLRREPALAEWARKAAAPRYDPRELPIGAKAGVTIGMGMTEKQGGSDVRANQTVATPRADGEYGLVGHKWFFSAPMSDGFLVLAQAPGGLTCLLMPRRLPDGERNAFRLLRLKDKLGDWSNASSEVEFCGARAWRIGDEGRGVQTILEMVMLTRLDCMLGAAAEMRMALAHAIHHCRHRAAFGKRLVEQPLMLNVLADLAIEAEAALALAMRVARAVDASHGQAADREQERALARVATAIGKYWTCRRAPMFVNEAQECLGGNGYVEESMLPRLYRQAPLNSIWEGSGNIQCLDVLRALDKEPETREALWAELQRAGDGHPDHAAALERLRAPLQDGAMVEESGARLFVEQLALAMQGSILLRAHSPAADAFCRSRLGGAHGRAMGTLPSGLPLQEIVARALPGLE</sequence>
<dbReference type="Proteomes" id="UP000190061">
    <property type="component" value="Unassembled WGS sequence"/>
</dbReference>
<dbReference type="Gene3D" id="6.10.250.600">
    <property type="match status" value="1"/>
</dbReference>
<dbReference type="EMBL" id="FUXP01000002">
    <property type="protein sequence ID" value="SJZ82754.1"/>
    <property type="molecule type" value="Genomic_DNA"/>
</dbReference>
<dbReference type="Pfam" id="PF18158">
    <property type="entry name" value="AidB_N"/>
    <property type="match status" value="1"/>
</dbReference>
<keyword evidence="3 4" id="KW-0274">FAD</keyword>
<dbReference type="SUPFAM" id="SSF47203">
    <property type="entry name" value="Acyl-CoA dehydrogenase C-terminal domain-like"/>
    <property type="match status" value="1"/>
</dbReference>
<dbReference type="InterPro" id="IPR041504">
    <property type="entry name" value="AidB_N"/>
</dbReference>
<feature type="domain" description="Adaptive response protein AidB N-terminal" evidence="7">
    <location>
        <begin position="13"/>
        <end position="166"/>
    </location>
</feature>
<dbReference type="STRING" id="1122188.SAMN02745674_00910"/>
<protein>
    <submittedName>
        <fullName evidence="8">Putative acyl-CoA dehydrogenase</fullName>
    </submittedName>
</protein>
<dbReference type="Gene3D" id="2.40.110.20">
    <property type="match status" value="1"/>
</dbReference>
<evidence type="ECO:0000313" key="8">
    <source>
        <dbReference type="EMBL" id="SJZ82754.1"/>
    </source>
</evidence>
<keyword evidence="2 4" id="KW-0285">Flavoprotein</keyword>
<feature type="domain" description="Acyl-CoA dehydrogenase/oxidase C-terminal" evidence="5">
    <location>
        <begin position="284"/>
        <end position="443"/>
    </location>
</feature>
<evidence type="ECO:0000256" key="4">
    <source>
        <dbReference type="RuleBase" id="RU362125"/>
    </source>
</evidence>
<comment type="cofactor">
    <cofactor evidence="4">
        <name>FAD</name>
        <dbReference type="ChEBI" id="CHEBI:57692"/>
    </cofactor>
</comment>
<organism evidence="8 9">
    <name type="scientific">Lysobacter spongiicola DSM 21749</name>
    <dbReference type="NCBI Taxonomy" id="1122188"/>
    <lineage>
        <taxon>Bacteria</taxon>
        <taxon>Pseudomonadati</taxon>
        <taxon>Pseudomonadota</taxon>
        <taxon>Gammaproteobacteria</taxon>
        <taxon>Lysobacterales</taxon>
        <taxon>Lysobacteraceae</taxon>
        <taxon>Novilysobacter</taxon>
    </lineage>
</organism>
<dbReference type="InterPro" id="IPR036250">
    <property type="entry name" value="AcylCo_DH-like_C"/>
</dbReference>
<dbReference type="GO" id="GO:0003995">
    <property type="term" value="F:acyl-CoA dehydrogenase activity"/>
    <property type="evidence" value="ECO:0007669"/>
    <property type="project" value="TreeGrafter"/>
</dbReference>
<accession>A0A1T4NU34</accession>
<dbReference type="InterPro" id="IPR052904">
    <property type="entry name" value="Acyl-CoA_dehydrogenase-like"/>
</dbReference>
<dbReference type="InterPro" id="IPR009075">
    <property type="entry name" value="AcylCo_DH/oxidase_C"/>
</dbReference>
<proteinExistence type="inferred from homology"/>
<dbReference type="Pfam" id="PF00441">
    <property type="entry name" value="Acyl-CoA_dh_1"/>
    <property type="match status" value="1"/>
</dbReference>
<name>A0A1T4NU34_9GAMM</name>
<dbReference type="SUPFAM" id="SSF56645">
    <property type="entry name" value="Acyl-CoA dehydrogenase NM domain-like"/>
    <property type="match status" value="1"/>
</dbReference>
<reference evidence="8 9" key="1">
    <citation type="submission" date="2017-02" db="EMBL/GenBank/DDBJ databases">
        <authorList>
            <person name="Peterson S.W."/>
        </authorList>
    </citation>
    <scope>NUCLEOTIDE SEQUENCE [LARGE SCALE GENOMIC DNA]</scope>
    <source>
        <strain evidence="8 9">DSM 21749</strain>
    </source>
</reference>
<evidence type="ECO:0000259" key="5">
    <source>
        <dbReference type="Pfam" id="PF00441"/>
    </source>
</evidence>
<evidence type="ECO:0000256" key="2">
    <source>
        <dbReference type="ARBA" id="ARBA00022630"/>
    </source>
</evidence>
<dbReference type="AlphaFoldDB" id="A0A1T4NU34"/>
<dbReference type="Pfam" id="PF02770">
    <property type="entry name" value="Acyl-CoA_dh_M"/>
    <property type="match status" value="1"/>
</dbReference>
<keyword evidence="9" id="KW-1185">Reference proteome</keyword>
<comment type="similarity">
    <text evidence="1 4">Belongs to the acyl-CoA dehydrogenase family.</text>
</comment>
<evidence type="ECO:0000259" key="6">
    <source>
        <dbReference type="Pfam" id="PF02770"/>
    </source>
</evidence>
<dbReference type="PANTHER" id="PTHR42707:SF3">
    <property type="entry name" value="ACYL-COA DEHYDROGENASE AIDB-RELATED"/>
    <property type="match status" value="1"/>
</dbReference>
<evidence type="ECO:0000256" key="1">
    <source>
        <dbReference type="ARBA" id="ARBA00009347"/>
    </source>
</evidence>
<keyword evidence="4" id="KW-0560">Oxidoreductase</keyword>